<feature type="transmembrane region" description="Helical" evidence="5">
    <location>
        <begin position="305"/>
        <end position="333"/>
    </location>
</feature>
<feature type="transmembrane region" description="Helical" evidence="5">
    <location>
        <begin position="227"/>
        <end position="249"/>
    </location>
</feature>
<dbReference type="PIRSF" id="PIRSF006060">
    <property type="entry name" value="AA_transporter"/>
    <property type="match status" value="1"/>
</dbReference>
<keyword evidence="2 5" id="KW-0812">Transmembrane</keyword>
<dbReference type="AlphaFoldDB" id="A0A0A8E631"/>
<dbReference type="Proteomes" id="UP000031129">
    <property type="component" value="Chromosome"/>
</dbReference>
<evidence type="ECO:0000313" key="6">
    <source>
        <dbReference type="EMBL" id="AJC49685.1"/>
    </source>
</evidence>
<evidence type="ECO:0000256" key="2">
    <source>
        <dbReference type="ARBA" id="ARBA00022692"/>
    </source>
</evidence>
<feature type="transmembrane region" description="Helical" evidence="5">
    <location>
        <begin position="14"/>
        <end position="34"/>
    </location>
</feature>
<protein>
    <submittedName>
        <fullName evidence="6">Putative amino acid permease</fullName>
    </submittedName>
</protein>
<proteinExistence type="predicted"/>
<organism evidence="6 7">
    <name type="scientific">Mesomycoplasma flocculare ATCC 27399</name>
    <dbReference type="NCBI Taxonomy" id="743971"/>
    <lineage>
        <taxon>Bacteria</taxon>
        <taxon>Bacillati</taxon>
        <taxon>Mycoplasmatota</taxon>
        <taxon>Mycoplasmoidales</taxon>
        <taxon>Metamycoplasmataceae</taxon>
        <taxon>Mesomycoplasma</taxon>
    </lineage>
</organism>
<evidence type="ECO:0000256" key="5">
    <source>
        <dbReference type="SAM" id="Phobius"/>
    </source>
</evidence>
<sequence length="524" mass="58627">MEQAFNKNKRAEKITFFGALLIVLGASIGAGIFFKSKSVLENSGYNLALAIGNWIIACFSIVAMAIALVEISSTTKKSNLSIIIWNKVFNSESFFQISKNFIIYLYLPFTYFVLPVYFMQILQDSIAAFRLESTSEWNISSDWIIVLAASILITIYFFVIGLNTKIAEFHNKIFLIAKFLPILVTIIVGFVLFFQGGSNKLSNNITFLPLEKIKTKGASISSSLPGVGVLVSMAGIFFSYEGFFTAAGLQTEMKNPKKTPIAILVGIGITTIIYLFIAIATSIVGDGSISSFIQIAKNELNWSGLTIKLILGTTFLLIGISLLGIINIFTLWGPRALEELITRNEFSLLKKWKNFTNLNKPIVSTIFLSIFSIICLVIFTLIGVFAFDDQGYGNYGQKLNNLYSFADITGNWAALISFLLIAAAIYGCIRNRKTQKIPVQKQKYFLFFAYISVIFISIVLIFALFTPVIDLILISLYKPQIYDFDQILKTRITKVVVLLLFILVPSFPLICCWAQKKLRIFLKK</sequence>
<comment type="subcellular location">
    <subcellularLocation>
        <location evidence="1">Membrane</location>
        <topology evidence="1">Multi-pass membrane protein</topology>
    </subcellularLocation>
</comment>
<feature type="transmembrane region" description="Helical" evidence="5">
    <location>
        <begin position="447"/>
        <end position="475"/>
    </location>
</feature>
<feature type="transmembrane region" description="Helical" evidence="5">
    <location>
        <begin position="143"/>
        <end position="162"/>
    </location>
</feature>
<keyword evidence="7" id="KW-1185">Reference proteome</keyword>
<dbReference type="EMBL" id="CP007585">
    <property type="protein sequence ID" value="AJC49685.1"/>
    <property type="molecule type" value="Genomic_DNA"/>
</dbReference>
<dbReference type="OrthoDB" id="396925at2"/>
<keyword evidence="3 5" id="KW-1133">Transmembrane helix</keyword>
<dbReference type="GO" id="GO:0015179">
    <property type="term" value="F:L-amino acid transmembrane transporter activity"/>
    <property type="evidence" value="ECO:0007669"/>
    <property type="project" value="TreeGrafter"/>
</dbReference>
<dbReference type="RefSeq" id="WP_002557592.1">
    <property type="nucleotide sequence ID" value="NZ_CP007585.1"/>
</dbReference>
<feature type="transmembrane region" description="Helical" evidence="5">
    <location>
        <begin position="362"/>
        <end position="387"/>
    </location>
</feature>
<dbReference type="Pfam" id="PF13520">
    <property type="entry name" value="AA_permease_2"/>
    <property type="match status" value="1"/>
</dbReference>
<feature type="transmembrane region" description="Helical" evidence="5">
    <location>
        <begin position="261"/>
        <end position="285"/>
    </location>
</feature>
<dbReference type="KEGG" id="mfq:MYF_00625"/>
<reference evidence="6 7" key="1">
    <citation type="journal article" date="2015" name="Genome Announc.">
        <title>Complete Genome Sequence of Mycoplasma flocculare Strain Ms42T (ATCC 27399T).</title>
        <authorList>
            <person name="Calcutt M.J."/>
            <person name="Foecking M.F."/>
            <person name="Heidari M.B."/>
            <person name="McIntosh M.A."/>
        </authorList>
    </citation>
    <scope>NUCLEOTIDE SEQUENCE [LARGE SCALE GENOMIC DNA]</scope>
    <source>
        <strain evidence="7">ATCC 27399</strain>
    </source>
</reference>
<dbReference type="STRING" id="743971.MYF_00625"/>
<feature type="transmembrane region" description="Helical" evidence="5">
    <location>
        <begin position="495"/>
        <end position="514"/>
    </location>
</feature>
<feature type="transmembrane region" description="Helical" evidence="5">
    <location>
        <begin position="101"/>
        <end position="123"/>
    </location>
</feature>
<gene>
    <name evidence="6" type="ORF">MYF_00625</name>
</gene>
<feature type="transmembrane region" description="Helical" evidence="5">
    <location>
        <begin position="46"/>
        <end position="69"/>
    </location>
</feature>
<dbReference type="PANTHER" id="PTHR11785">
    <property type="entry name" value="AMINO ACID TRANSPORTER"/>
    <property type="match status" value="1"/>
</dbReference>
<keyword evidence="4 5" id="KW-0472">Membrane</keyword>
<evidence type="ECO:0000256" key="4">
    <source>
        <dbReference type="ARBA" id="ARBA00023136"/>
    </source>
</evidence>
<name>A0A0A8E631_MESFC</name>
<dbReference type="PANTHER" id="PTHR11785:SF512">
    <property type="entry name" value="SOBREMESA, ISOFORM B"/>
    <property type="match status" value="1"/>
</dbReference>
<evidence type="ECO:0000313" key="7">
    <source>
        <dbReference type="Proteomes" id="UP000031129"/>
    </source>
</evidence>
<dbReference type="InterPro" id="IPR002293">
    <property type="entry name" value="AA/rel_permease1"/>
</dbReference>
<accession>A0A0A8E631</accession>
<evidence type="ECO:0000256" key="1">
    <source>
        <dbReference type="ARBA" id="ARBA00004141"/>
    </source>
</evidence>
<feature type="transmembrane region" description="Helical" evidence="5">
    <location>
        <begin position="402"/>
        <end position="426"/>
    </location>
</feature>
<dbReference type="GO" id="GO:0016020">
    <property type="term" value="C:membrane"/>
    <property type="evidence" value="ECO:0007669"/>
    <property type="project" value="UniProtKB-SubCell"/>
</dbReference>
<evidence type="ECO:0000256" key="3">
    <source>
        <dbReference type="ARBA" id="ARBA00022989"/>
    </source>
</evidence>
<dbReference type="InterPro" id="IPR050598">
    <property type="entry name" value="AminoAcid_Transporter"/>
</dbReference>
<dbReference type="Gene3D" id="1.20.1740.10">
    <property type="entry name" value="Amino acid/polyamine transporter I"/>
    <property type="match status" value="1"/>
</dbReference>
<feature type="transmembrane region" description="Helical" evidence="5">
    <location>
        <begin position="174"/>
        <end position="194"/>
    </location>
</feature>
<dbReference type="HOGENOM" id="CLU_024309_0_0_14"/>